<dbReference type="EMBL" id="BARU01010049">
    <property type="protein sequence ID" value="GAH44543.1"/>
    <property type="molecule type" value="Genomic_DNA"/>
</dbReference>
<protein>
    <recommendedName>
        <fullName evidence="2">4Fe-4S ferredoxin-type domain-containing protein</fullName>
    </recommendedName>
</protein>
<dbReference type="Pfam" id="PF13484">
    <property type="entry name" value="Fer4_16"/>
    <property type="match status" value="1"/>
</dbReference>
<accession>X1HGY5</accession>
<evidence type="ECO:0000259" key="2">
    <source>
        <dbReference type="PROSITE" id="PS51379"/>
    </source>
</evidence>
<feature type="domain" description="4Fe-4S ferredoxin-type" evidence="2">
    <location>
        <begin position="184"/>
        <end position="218"/>
    </location>
</feature>
<keyword evidence="1" id="KW-0411">Iron-sulfur</keyword>
<dbReference type="GO" id="GO:0008616">
    <property type="term" value="P:tRNA queuosine(34) biosynthetic process"/>
    <property type="evidence" value="ECO:0007669"/>
    <property type="project" value="InterPro"/>
</dbReference>
<dbReference type="PANTHER" id="PTHR30002">
    <property type="entry name" value="EPOXYQUEUOSINE REDUCTASE"/>
    <property type="match status" value="1"/>
</dbReference>
<dbReference type="SUPFAM" id="SSF54862">
    <property type="entry name" value="4Fe-4S ferredoxins"/>
    <property type="match status" value="1"/>
</dbReference>
<proteinExistence type="predicted"/>
<dbReference type="InterPro" id="IPR004453">
    <property type="entry name" value="QueG"/>
</dbReference>
<dbReference type="PROSITE" id="PS00198">
    <property type="entry name" value="4FE4S_FER_1"/>
    <property type="match status" value="1"/>
</dbReference>
<dbReference type="InterPro" id="IPR017896">
    <property type="entry name" value="4Fe4S_Fe-S-bd"/>
</dbReference>
<organism evidence="3">
    <name type="scientific">marine sediment metagenome</name>
    <dbReference type="NCBI Taxonomy" id="412755"/>
    <lineage>
        <taxon>unclassified sequences</taxon>
        <taxon>metagenomes</taxon>
        <taxon>ecological metagenomes</taxon>
    </lineage>
</organism>
<evidence type="ECO:0000256" key="1">
    <source>
        <dbReference type="ARBA" id="ARBA00022485"/>
    </source>
</evidence>
<feature type="domain" description="4Fe-4S ferredoxin-type" evidence="2">
    <location>
        <begin position="135"/>
        <end position="164"/>
    </location>
</feature>
<dbReference type="InterPro" id="IPR017900">
    <property type="entry name" value="4Fe4S_Fe_S_CS"/>
</dbReference>
<keyword evidence="1" id="KW-0004">4Fe-4S</keyword>
<dbReference type="AlphaFoldDB" id="X1HGY5"/>
<reference evidence="3" key="1">
    <citation type="journal article" date="2014" name="Front. Microbiol.">
        <title>High frequency of phylogenetically diverse reductive dehalogenase-homologous genes in deep subseafloor sedimentary metagenomes.</title>
        <authorList>
            <person name="Kawai M."/>
            <person name="Futagami T."/>
            <person name="Toyoda A."/>
            <person name="Takaki Y."/>
            <person name="Nishi S."/>
            <person name="Hori S."/>
            <person name="Arai W."/>
            <person name="Tsubouchi T."/>
            <person name="Morono Y."/>
            <person name="Uchiyama I."/>
            <person name="Ito T."/>
            <person name="Fujiyama A."/>
            <person name="Inagaki F."/>
            <person name="Takami H."/>
        </authorList>
    </citation>
    <scope>NUCLEOTIDE SEQUENCE</scope>
    <source>
        <strain evidence="3">Expedition CK06-06</strain>
    </source>
</reference>
<gene>
    <name evidence="3" type="ORF">S03H2_19265</name>
</gene>
<evidence type="ECO:0000313" key="3">
    <source>
        <dbReference type="EMBL" id="GAH44543.1"/>
    </source>
</evidence>
<dbReference type="GO" id="GO:0052693">
    <property type="term" value="F:epoxyqueuosine reductase activity"/>
    <property type="evidence" value="ECO:0007669"/>
    <property type="project" value="TreeGrafter"/>
</dbReference>
<keyword evidence="1" id="KW-0408">Iron</keyword>
<feature type="non-terminal residue" evidence="3">
    <location>
        <position position="1"/>
    </location>
</feature>
<name>X1HGY5_9ZZZZ</name>
<keyword evidence="1" id="KW-0479">Metal-binding</keyword>
<comment type="caution">
    <text evidence="3">The sequence shown here is derived from an EMBL/GenBank/DDBJ whole genome shotgun (WGS) entry which is preliminary data.</text>
</comment>
<sequence length="270" mass="31319">DQRLLDPDFYEEYKKYFDFEPKTGFGEVKSLFLVAMPQSQYEIVFNWKNKEVPLKIPPTYLHGRALINEIKAFLTDLLKPSGHSVEFARLPQKTLAIRAGLAEYGRNNITYIQGLGSFHRLFTFYSDFPYEQDGWQELRMMDLCKECSACVRKCPTGAIPEDRFLLRAERCLTFHNEHPVDVPFPDWIDPSWHNCLVGCLHCQKVCPANEKVIKWTEPGPTFSEEETKLLLSGTAVENLPEETRNKVEEHGLGYYLSVYPRNLGVILERF</sequence>
<dbReference type="PANTHER" id="PTHR30002:SF4">
    <property type="entry name" value="EPOXYQUEUOSINE REDUCTASE"/>
    <property type="match status" value="1"/>
</dbReference>
<dbReference type="Gene3D" id="3.30.70.20">
    <property type="match status" value="1"/>
</dbReference>
<dbReference type="GO" id="GO:0051539">
    <property type="term" value="F:4 iron, 4 sulfur cluster binding"/>
    <property type="evidence" value="ECO:0007669"/>
    <property type="project" value="UniProtKB-KW"/>
</dbReference>
<dbReference type="PROSITE" id="PS51379">
    <property type="entry name" value="4FE4S_FER_2"/>
    <property type="match status" value="2"/>
</dbReference>